<dbReference type="RefSeq" id="WP_077588115.1">
    <property type="nucleotide sequence ID" value="NZ_CP019640.1"/>
</dbReference>
<organism evidence="1 2">
    <name type="scientific">Planococcus lenghuensis</name>
    <dbReference type="NCBI Taxonomy" id="2213202"/>
    <lineage>
        <taxon>Bacteria</taxon>
        <taxon>Bacillati</taxon>
        <taxon>Bacillota</taxon>
        <taxon>Bacilli</taxon>
        <taxon>Bacillales</taxon>
        <taxon>Caryophanaceae</taxon>
        <taxon>Planococcus</taxon>
    </lineage>
</organism>
<dbReference type="Pfam" id="PF08849">
    <property type="entry name" value="BrxA"/>
    <property type="match status" value="1"/>
</dbReference>
<dbReference type="EMBL" id="CP019640">
    <property type="protein sequence ID" value="AQQ52240.1"/>
    <property type="molecule type" value="Genomic_DNA"/>
</dbReference>
<accession>A0A1Q2KVL6</accession>
<protein>
    <recommendedName>
        <fullName evidence="3">DUF1819 family protein</fullName>
    </recommendedName>
</protein>
<dbReference type="Proteomes" id="UP000188184">
    <property type="component" value="Chromosome"/>
</dbReference>
<keyword evidence="2" id="KW-1185">Reference proteome</keyword>
<evidence type="ECO:0008006" key="3">
    <source>
        <dbReference type="Google" id="ProtNLM"/>
    </source>
</evidence>
<gene>
    <name evidence="1" type="ORF">B0X71_03350</name>
</gene>
<dbReference type="KEGG" id="pmar:B0X71_03350"/>
<evidence type="ECO:0000313" key="2">
    <source>
        <dbReference type="Proteomes" id="UP000188184"/>
    </source>
</evidence>
<reference evidence="1 2" key="1">
    <citation type="submission" date="2017-02" db="EMBL/GenBank/DDBJ databases">
        <title>The complete genomic sequence of a novel cold adapted crude oil-degrading bacterium Planococcus qaidamina Y42.</title>
        <authorList>
            <person name="Yang R."/>
        </authorList>
    </citation>
    <scope>NUCLEOTIDE SEQUENCE [LARGE SCALE GENOMIC DNA]</scope>
    <source>
        <strain evidence="1 2">Y42</strain>
    </source>
</reference>
<evidence type="ECO:0000313" key="1">
    <source>
        <dbReference type="EMBL" id="AQQ52240.1"/>
    </source>
</evidence>
<proteinExistence type="predicted"/>
<dbReference type="OrthoDB" id="3078533at2"/>
<name>A0A1Q2KVL6_9BACL</name>
<dbReference type="InterPro" id="IPR023137">
    <property type="entry name" value="BrxA_sf"/>
</dbReference>
<dbReference type="Gene3D" id="1.10.3540.10">
    <property type="entry name" value="uncharacterized protein from magnetospirillum magneticum domain"/>
    <property type="match status" value="1"/>
</dbReference>
<dbReference type="InterPro" id="IPR014948">
    <property type="entry name" value="BrxA"/>
</dbReference>
<sequence>MTQEMNYSSVLTGASFMLYEFKQVAALKEQGLSDAEIRKKAIDENLFQHEKISSLQRGFPSILRRVNALDEELLKLLANESLETAKVINLYAIMKTDRLFHEFMIEVIEEKFQNNDYTIEKKDVNTYFTTKAEQHESIANWKEATIQKLKLVYMNILLGAGLLESKKTGELNRLIIDDQIKDHLRRIGDARYLQAMGE</sequence>
<dbReference type="AlphaFoldDB" id="A0A1Q2KVL6"/>